<protein>
    <submittedName>
        <fullName evidence="1">Uncharacterized protein</fullName>
    </submittedName>
</protein>
<evidence type="ECO:0000313" key="2">
    <source>
        <dbReference type="Proteomes" id="UP000499080"/>
    </source>
</evidence>
<accession>A0A4Y2N640</accession>
<keyword evidence="2" id="KW-1185">Reference proteome</keyword>
<name>A0A4Y2N640_ARAVE</name>
<dbReference type="AlphaFoldDB" id="A0A4Y2N640"/>
<feature type="non-terminal residue" evidence="1">
    <location>
        <position position="42"/>
    </location>
</feature>
<evidence type="ECO:0000313" key="1">
    <source>
        <dbReference type="EMBL" id="GBN34383.1"/>
    </source>
</evidence>
<dbReference type="Proteomes" id="UP000499080">
    <property type="component" value="Unassembled WGS sequence"/>
</dbReference>
<gene>
    <name evidence="1" type="ORF">AVEN_174170_1</name>
</gene>
<organism evidence="1 2">
    <name type="scientific">Araneus ventricosus</name>
    <name type="common">Orbweaver spider</name>
    <name type="synonym">Epeira ventricosa</name>
    <dbReference type="NCBI Taxonomy" id="182803"/>
    <lineage>
        <taxon>Eukaryota</taxon>
        <taxon>Metazoa</taxon>
        <taxon>Ecdysozoa</taxon>
        <taxon>Arthropoda</taxon>
        <taxon>Chelicerata</taxon>
        <taxon>Arachnida</taxon>
        <taxon>Araneae</taxon>
        <taxon>Araneomorphae</taxon>
        <taxon>Entelegynae</taxon>
        <taxon>Araneoidea</taxon>
        <taxon>Araneidae</taxon>
        <taxon>Araneus</taxon>
    </lineage>
</organism>
<comment type="caution">
    <text evidence="1">The sequence shown here is derived from an EMBL/GenBank/DDBJ whole genome shotgun (WGS) entry which is preliminary data.</text>
</comment>
<proteinExistence type="predicted"/>
<sequence>MYFVKKVIEFRDESPNKYPDWKTFGTMPLPDTKEDKDTSDRY</sequence>
<dbReference type="EMBL" id="BGPR01126291">
    <property type="protein sequence ID" value="GBN34383.1"/>
    <property type="molecule type" value="Genomic_DNA"/>
</dbReference>
<reference evidence="1 2" key="1">
    <citation type="journal article" date="2019" name="Sci. Rep.">
        <title>Orb-weaving spider Araneus ventricosus genome elucidates the spidroin gene catalogue.</title>
        <authorList>
            <person name="Kono N."/>
            <person name="Nakamura H."/>
            <person name="Ohtoshi R."/>
            <person name="Moran D.A.P."/>
            <person name="Shinohara A."/>
            <person name="Yoshida Y."/>
            <person name="Fujiwara M."/>
            <person name="Mori M."/>
            <person name="Tomita M."/>
            <person name="Arakawa K."/>
        </authorList>
    </citation>
    <scope>NUCLEOTIDE SEQUENCE [LARGE SCALE GENOMIC DNA]</scope>
</reference>